<protein>
    <submittedName>
        <fullName evidence="2">Phd_YefM</fullName>
    </submittedName>
</protein>
<dbReference type="NCBIfam" id="TIGR01552">
    <property type="entry name" value="phd_fam"/>
    <property type="match status" value="1"/>
</dbReference>
<dbReference type="EMBL" id="CP042997">
    <property type="protein sequence ID" value="QEH31784.1"/>
    <property type="molecule type" value="Genomic_DNA"/>
</dbReference>
<sequence>MFMSTVTLQELQRDPAALLARVEAGERIVVSREGRAVAELRPIVPAPREPRPIGLAAGEFAVPADFDAPLPEDVLRTFEAP</sequence>
<comment type="similarity">
    <text evidence="1">Belongs to the phD/YefM antitoxin family.</text>
</comment>
<accession>A0A5B9VUM3</accession>
<dbReference type="Proteomes" id="UP000324233">
    <property type="component" value="Chromosome"/>
</dbReference>
<dbReference type="Gene3D" id="3.40.1620.10">
    <property type="entry name" value="YefM-like domain"/>
    <property type="match status" value="1"/>
</dbReference>
<evidence type="ECO:0000313" key="3">
    <source>
        <dbReference type="Proteomes" id="UP000324233"/>
    </source>
</evidence>
<gene>
    <name evidence="2" type="ORF">OJF2_02490</name>
</gene>
<organism evidence="2 3">
    <name type="scientific">Aquisphaera giovannonii</name>
    <dbReference type="NCBI Taxonomy" id="406548"/>
    <lineage>
        <taxon>Bacteria</taxon>
        <taxon>Pseudomonadati</taxon>
        <taxon>Planctomycetota</taxon>
        <taxon>Planctomycetia</taxon>
        <taxon>Isosphaerales</taxon>
        <taxon>Isosphaeraceae</taxon>
        <taxon>Aquisphaera</taxon>
    </lineage>
</organism>
<name>A0A5B9VUM3_9BACT</name>
<reference evidence="2 3" key="1">
    <citation type="submission" date="2019-08" db="EMBL/GenBank/DDBJ databases">
        <title>Deep-cultivation of Planctomycetes and their phenomic and genomic characterization uncovers novel biology.</title>
        <authorList>
            <person name="Wiegand S."/>
            <person name="Jogler M."/>
            <person name="Boedeker C."/>
            <person name="Pinto D."/>
            <person name="Vollmers J."/>
            <person name="Rivas-Marin E."/>
            <person name="Kohn T."/>
            <person name="Peeters S.H."/>
            <person name="Heuer A."/>
            <person name="Rast P."/>
            <person name="Oberbeckmann S."/>
            <person name="Bunk B."/>
            <person name="Jeske O."/>
            <person name="Meyerdierks A."/>
            <person name="Storesund J.E."/>
            <person name="Kallscheuer N."/>
            <person name="Luecker S."/>
            <person name="Lage O.M."/>
            <person name="Pohl T."/>
            <person name="Merkel B.J."/>
            <person name="Hornburger P."/>
            <person name="Mueller R.-W."/>
            <person name="Bruemmer F."/>
            <person name="Labrenz M."/>
            <person name="Spormann A.M."/>
            <person name="Op den Camp H."/>
            <person name="Overmann J."/>
            <person name="Amann R."/>
            <person name="Jetten M.S.M."/>
            <person name="Mascher T."/>
            <person name="Medema M.H."/>
            <person name="Devos D.P."/>
            <person name="Kaster A.-K."/>
            <person name="Ovreas L."/>
            <person name="Rohde M."/>
            <person name="Galperin M.Y."/>
            <person name="Jogler C."/>
        </authorList>
    </citation>
    <scope>NUCLEOTIDE SEQUENCE [LARGE SCALE GENOMIC DNA]</scope>
    <source>
        <strain evidence="2 3">OJF2</strain>
    </source>
</reference>
<dbReference type="KEGG" id="agv:OJF2_02490"/>
<evidence type="ECO:0000313" key="2">
    <source>
        <dbReference type="EMBL" id="QEH31784.1"/>
    </source>
</evidence>
<evidence type="ECO:0000256" key="1">
    <source>
        <dbReference type="ARBA" id="ARBA00009981"/>
    </source>
</evidence>
<dbReference type="InterPro" id="IPR036165">
    <property type="entry name" value="YefM-like_sf"/>
</dbReference>
<dbReference type="AlphaFoldDB" id="A0A5B9VUM3"/>
<proteinExistence type="inferred from homology"/>
<keyword evidence="3" id="KW-1185">Reference proteome</keyword>
<dbReference type="SUPFAM" id="SSF143120">
    <property type="entry name" value="YefM-like"/>
    <property type="match status" value="1"/>
</dbReference>